<dbReference type="AlphaFoldDB" id="A0AAI8QGB0"/>
<dbReference type="SUPFAM" id="SSF102114">
    <property type="entry name" value="Radical SAM enzymes"/>
    <property type="match status" value="1"/>
</dbReference>
<dbReference type="Pfam" id="PF13186">
    <property type="entry name" value="SPASM"/>
    <property type="match status" value="1"/>
</dbReference>
<gene>
    <name evidence="2" type="ORF">HCBAA847_1237</name>
    <name evidence="3" type="ORF">HCCG_01561</name>
</gene>
<evidence type="ECO:0000313" key="2">
    <source>
        <dbReference type="EMBL" id="BAM32471.1"/>
    </source>
</evidence>
<dbReference type="KEGG" id="hcb:HCBAA847_1237"/>
<protein>
    <recommendedName>
        <fullName evidence="1">4Fe4S-binding SPASM domain-containing protein</fullName>
    </recommendedName>
</protein>
<evidence type="ECO:0000313" key="4">
    <source>
        <dbReference type="Proteomes" id="UP000005755"/>
    </source>
</evidence>
<dbReference type="EMBL" id="AP012492">
    <property type="protein sequence ID" value="BAM32471.1"/>
    <property type="molecule type" value="Genomic_DNA"/>
</dbReference>
<evidence type="ECO:0000313" key="3">
    <source>
        <dbReference type="EMBL" id="EFR47013.1"/>
    </source>
</evidence>
<reference evidence="3" key="1">
    <citation type="submission" date="2008-08" db="EMBL/GenBank/DDBJ databases">
        <title>Annotation of Helicobacter cinaedi strain CCUG 18818.</title>
        <authorList>
            <consortium name="The Broad Institute Genome Sequencing Platform"/>
            <person name="Fox J.G."/>
            <person name="Shen Z."/>
            <person name="Charoenlap N."/>
            <person name="Schauer D.B."/>
            <person name="Ward D."/>
            <person name="Mehta T."/>
            <person name="Young S."/>
            <person name="Jaffe D."/>
            <person name="Gnerre S."/>
            <person name="Berlin A."/>
            <person name="Heiman D."/>
            <person name="Hepburn T."/>
            <person name="Shea T."/>
            <person name="Sykes S."/>
            <person name="Alvarado L."/>
            <person name="Kodira C."/>
            <person name="Borodovsky M."/>
            <person name="Lander E."/>
            <person name="Galagan J."/>
            <person name="Nusbaum C."/>
            <person name="Birren B."/>
        </authorList>
    </citation>
    <scope>NUCLEOTIDE SEQUENCE</scope>
    <source>
        <strain evidence="3">CCUG 18818</strain>
    </source>
</reference>
<dbReference type="PANTHER" id="PTHR11228">
    <property type="entry name" value="RADICAL SAM DOMAIN PROTEIN"/>
    <property type="match status" value="1"/>
</dbReference>
<dbReference type="Gene3D" id="3.20.20.70">
    <property type="entry name" value="Aldolase class I"/>
    <property type="match status" value="1"/>
</dbReference>
<dbReference type="EMBL" id="DS990392">
    <property type="protein sequence ID" value="EFR47013.1"/>
    <property type="molecule type" value="Genomic_DNA"/>
</dbReference>
<dbReference type="InterPro" id="IPR013785">
    <property type="entry name" value="Aldolase_TIM"/>
</dbReference>
<reference evidence="2 5" key="2">
    <citation type="journal article" date="2012" name="J. Bacteriol.">
        <title>Complete Genome Sequence of Helicobacter cinaedi Type Strain ATCC BAA-847.</title>
        <authorList>
            <person name="Miyoshi-Akiyama T."/>
            <person name="Takeshita N."/>
            <person name="Ohmagari N."/>
            <person name="Kirikae T."/>
        </authorList>
    </citation>
    <scope>NUCLEOTIDE SEQUENCE [LARGE SCALE GENOMIC DNA]</scope>
    <source>
        <strain evidence="2 5">ATCC BAA-847</strain>
    </source>
</reference>
<name>A0AAI8QGB0_9HELI</name>
<evidence type="ECO:0000259" key="1">
    <source>
        <dbReference type="Pfam" id="PF13186"/>
    </source>
</evidence>
<proteinExistence type="predicted"/>
<reference evidence="2" key="3">
    <citation type="submission" date="2012-07" db="EMBL/GenBank/DDBJ databases">
        <authorList>
            <person name="Akiyama T."/>
            <person name="Takeshita N."/>
            <person name="Ohmagari N."/>
            <person name="Kirikae T."/>
        </authorList>
    </citation>
    <scope>NUCLEOTIDE SEQUENCE</scope>
    <source>
        <strain evidence="2">ATCC BAA-847</strain>
    </source>
</reference>
<dbReference type="CDD" id="cd21109">
    <property type="entry name" value="SPASM"/>
    <property type="match status" value="1"/>
</dbReference>
<dbReference type="Proteomes" id="UP000005755">
    <property type="component" value="Unassembled WGS sequence"/>
</dbReference>
<feature type="domain" description="4Fe4S-binding SPASM" evidence="1">
    <location>
        <begin position="114"/>
        <end position="180"/>
    </location>
</feature>
<reference evidence="4" key="4">
    <citation type="journal article" date="2014" name="Genome Announc.">
        <title>Draft genome sequences of six enterohepatic helicobacter species isolated from humans and one from rhesus macaques.</title>
        <authorList>
            <person name="Shen Z."/>
            <person name="Sheh A."/>
            <person name="Young S.K."/>
            <person name="Abouelliel A."/>
            <person name="Ward D.V."/>
            <person name="Earl A.M."/>
            <person name="Fox J.G."/>
        </authorList>
    </citation>
    <scope>NUCLEOTIDE SEQUENCE [LARGE SCALE GENOMIC DNA]</scope>
    <source>
        <strain evidence="4">CCUG 18818</strain>
    </source>
</reference>
<organism evidence="2 5">
    <name type="scientific">Helicobacter cinaedi CCUG 18818 = ATCC BAA-847</name>
    <dbReference type="NCBI Taxonomy" id="537971"/>
    <lineage>
        <taxon>Bacteria</taxon>
        <taxon>Pseudomonadati</taxon>
        <taxon>Campylobacterota</taxon>
        <taxon>Epsilonproteobacteria</taxon>
        <taxon>Campylobacterales</taxon>
        <taxon>Helicobacteraceae</taxon>
        <taxon>Helicobacter</taxon>
    </lineage>
</organism>
<dbReference type="InterPro" id="IPR023885">
    <property type="entry name" value="4Fe4S-binding_SPASM_dom"/>
</dbReference>
<dbReference type="GeneID" id="66539249"/>
<evidence type="ECO:0000313" key="5">
    <source>
        <dbReference type="Proteomes" id="UP000006036"/>
    </source>
</evidence>
<accession>A0AAI8QGB0</accession>
<keyword evidence="4" id="KW-1185">Reference proteome</keyword>
<dbReference type="InterPro" id="IPR058240">
    <property type="entry name" value="rSAM_sf"/>
</dbReference>
<sequence>MSKVIQNIAYAAKLRKEENLELDLGSQFVLLEENKDSLLEGVQTLRECGVDFISIKPFVFQNEQQKYRSKQDLDSEEIASLVARAKVYETDNFKVIFRENAFENTHQERQYKHCRGCSFITTLNSAGDMATCLPYWDKQEFVYGNIYKQNFYEIWNGEKRAKIKTFLETKLDVGTCPKNCRPNAINEFLEDILEAKVKHINFI</sequence>
<dbReference type="Proteomes" id="UP000006036">
    <property type="component" value="Chromosome 1"/>
</dbReference>
<dbReference type="PANTHER" id="PTHR11228:SF7">
    <property type="entry name" value="PQQA PEPTIDE CYCLASE"/>
    <property type="match status" value="1"/>
</dbReference>
<dbReference type="RefSeq" id="WP_002956895.1">
    <property type="nucleotide sequence ID" value="NC_020555.1"/>
</dbReference>
<dbReference type="InterPro" id="IPR050377">
    <property type="entry name" value="Radical_SAM_PqqE_MftC-like"/>
</dbReference>